<dbReference type="OrthoDB" id="2986975at2759"/>
<organism evidence="1 2">
    <name type="scientific">Tetrapyrgos nigripes</name>
    <dbReference type="NCBI Taxonomy" id="182062"/>
    <lineage>
        <taxon>Eukaryota</taxon>
        <taxon>Fungi</taxon>
        <taxon>Dikarya</taxon>
        <taxon>Basidiomycota</taxon>
        <taxon>Agaricomycotina</taxon>
        <taxon>Agaricomycetes</taxon>
        <taxon>Agaricomycetidae</taxon>
        <taxon>Agaricales</taxon>
        <taxon>Marasmiineae</taxon>
        <taxon>Marasmiaceae</taxon>
        <taxon>Tetrapyrgos</taxon>
    </lineage>
</organism>
<keyword evidence="2" id="KW-1185">Reference proteome</keyword>
<proteinExistence type="predicted"/>
<dbReference type="InterPro" id="IPR027417">
    <property type="entry name" value="P-loop_NTPase"/>
</dbReference>
<accession>A0A8H5BJC9</accession>
<protein>
    <recommendedName>
        <fullName evidence="3">DNA helicase</fullName>
    </recommendedName>
</protein>
<name>A0A8H5BJC9_9AGAR</name>
<comment type="caution">
    <text evidence="1">The sequence shown here is derived from an EMBL/GenBank/DDBJ whole genome shotgun (WGS) entry which is preliminary data.</text>
</comment>
<evidence type="ECO:0000313" key="2">
    <source>
        <dbReference type="Proteomes" id="UP000559256"/>
    </source>
</evidence>
<dbReference type="AlphaFoldDB" id="A0A8H5BJC9"/>
<evidence type="ECO:0008006" key="3">
    <source>
        <dbReference type="Google" id="ProtNLM"/>
    </source>
</evidence>
<sequence>MVERYALAICLGKQKSHKNLPDQLELAIGAKVLVTKNIETDLDITNGMRGEIVDIVLDPCEPKHDDNGPVTHLKYLPLYILVKMKRTRAQKLAGLDENVIPIEPTSQKIYLKIRRGKKIVSRTLIRKQFSMTSAYAFTDYHSQGQTILYVLIDIGKPPTGKLNLFNLYVALSRSSGRRTIQLLRDFQPEALLMGHEPEVMAEDNRLEGLNSRTKRWWDKMKEGSVSR</sequence>
<reference evidence="1 2" key="1">
    <citation type="journal article" date="2020" name="ISME J.">
        <title>Uncovering the hidden diversity of litter-decomposition mechanisms in mushroom-forming fungi.</title>
        <authorList>
            <person name="Floudas D."/>
            <person name="Bentzer J."/>
            <person name="Ahren D."/>
            <person name="Johansson T."/>
            <person name="Persson P."/>
            <person name="Tunlid A."/>
        </authorList>
    </citation>
    <scope>NUCLEOTIDE SEQUENCE [LARGE SCALE GENOMIC DNA]</scope>
    <source>
        <strain evidence="1 2">CBS 291.85</strain>
    </source>
</reference>
<evidence type="ECO:0000313" key="1">
    <source>
        <dbReference type="EMBL" id="KAF5323227.1"/>
    </source>
</evidence>
<gene>
    <name evidence="1" type="ORF">D9758_018110</name>
</gene>
<dbReference type="EMBL" id="JAACJM010000394">
    <property type="protein sequence ID" value="KAF5323227.1"/>
    <property type="molecule type" value="Genomic_DNA"/>
</dbReference>
<dbReference type="SUPFAM" id="SSF52540">
    <property type="entry name" value="P-loop containing nucleoside triphosphate hydrolases"/>
    <property type="match status" value="1"/>
</dbReference>
<dbReference type="Proteomes" id="UP000559256">
    <property type="component" value="Unassembled WGS sequence"/>
</dbReference>